<feature type="transmembrane region" description="Helical" evidence="8">
    <location>
        <begin position="119"/>
        <end position="146"/>
    </location>
</feature>
<comment type="subcellular location">
    <subcellularLocation>
        <location evidence="1">Cell membrane</location>
        <topology evidence="1">Multi-pass membrane protein</topology>
    </subcellularLocation>
    <subcellularLocation>
        <location evidence="7">Membrane</location>
        <topology evidence="7">Multi-pass membrane protein</topology>
    </subcellularLocation>
</comment>
<feature type="domain" description="NADH:quinone oxidoreductase/Mrp antiporter transmembrane" evidence="9">
    <location>
        <begin position="136"/>
        <end position="429"/>
    </location>
</feature>
<dbReference type="InterPro" id="IPR001750">
    <property type="entry name" value="ND/Mrp_TM"/>
</dbReference>
<sequence length="509" mass="54162">MNLWQALEPAQLITLSICVPFVGALLVIATGKIPNLREAVTLITAAILFSIVLAITDYTFQGVTLQLDVVEIFPGLGISFVVEPLGVLFALVASFLWIVTSIYAIGYMRGHNEDNQTRFFCCFALAISSVMGICFSGNLLTLFIFYEVLTLSTYPLVTHAGNDAAKQGGRVYLGILLSTSIAFLLFAVLGTYALTGTLDFRAGGIFDDSHNKVVLSVLLVLFCYGVGKAAIMPFHRWLPAALVAPTPVSALLHAVAVVKAGVFSILKIVIYIFGIEGLKDLATTDLMLYIGAATILLSSCIAMTKDNLKARLAYSTVSQLSYIVVGALLASSIASAGAALHIATHAVGKITLFFCAGAIMVASHKKNISDMVGLGRKMPITFAAFTIGAISIIGLPPMAGTWSKWYLAIGALETDKLIIVAVLMVSSLLNIAYLLPIPIKAFFSKPVAGAEPWSWSQTKEAPLPMLIALTVTSVGCLALFFYLQPLVDLINLIPGVSTEMTASTNMGEG</sequence>
<gene>
    <name evidence="11" type="ORF">EHS89_06385</name>
</gene>
<dbReference type="InterPro" id="IPR050586">
    <property type="entry name" value="CPA3_Na-H_Antiporter_D"/>
</dbReference>
<feature type="transmembrane region" description="Helical" evidence="8">
    <location>
        <begin position="213"/>
        <end position="231"/>
    </location>
</feature>
<feature type="transmembrane region" description="Helical" evidence="8">
    <location>
        <begin position="85"/>
        <end position="107"/>
    </location>
</feature>
<organism evidence="11 12">
    <name type="scientific">Amphritea balenae</name>
    <dbReference type="NCBI Taxonomy" id="452629"/>
    <lineage>
        <taxon>Bacteria</taxon>
        <taxon>Pseudomonadati</taxon>
        <taxon>Pseudomonadota</taxon>
        <taxon>Gammaproteobacteria</taxon>
        <taxon>Oceanospirillales</taxon>
        <taxon>Oceanospirillaceae</taxon>
        <taxon>Amphritea</taxon>
    </lineage>
</organism>
<dbReference type="OrthoDB" id="9811798at2"/>
<keyword evidence="5 8" id="KW-1133">Transmembrane helix</keyword>
<feature type="transmembrane region" description="Helical" evidence="8">
    <location>
        <begin position="251"/>
        <end position="274"/>
    </location>
</feature>
<keyword evidence="4 7" id="KW-0812">Transmembrane</keyword>
<dbReference type="InterPro" id="IPR001516">
    <property type="entry name" value="Proton_antipo_N"/>
</dbReference>
<feature type="transmembrane region" description="Helical" evidence="8">
    <location>
        <begin position="463"/>
        <end position="483"/>
    </location>
</feature>
<proteinExistence type="inferred from homology"/>
<evidence type="ECO:0000256" key="1">
    <source>
        <dbReference type="ARBA" id="ARBA00004651"/>
    </source>
</evidence>
<evidence type="ECO:0000259" key="9">
    <source>
        <dbReference type="Pfam" id="PF00361"/>
    </source>
</evidence>
<evidence type="ECO:0000256" key="3">
    <source>
        <dbReference type="ARBA" id="ARBA00022475"/>
    </source>
</evidence>
<feature type="transmembrane region" description="Helical" evidence="8">
    <location>
        <begin position="378"/>
        <end position="396"/>
    </location>
</feature>
<feature type="transmembrane region" description="Helical" evidence="8">
    <location>
        <begin position="286"/>
        <end position="304"/>
    </location>
</feature>
<reference evidence="11 12" key="1">
    <citation type="submission" date="2018-11" db="EMBL/GenBank/DDBJ databases">
        <title>The draft genome sequence of Amphritea balenae JAMM 1525T.</title>
        <authorList>
            <person name="Fang Z."/>
            <person name="Zhang Y."/>
            <person name="Han X."/>
        </authorList>
    </citation>
    <scope>NUCLEOTIDE SEQUENCE [LARGE SCALE GENOMIC DNA]</scope>
    <source>
        <strain evidence="11 12">JAMM 1525</strain>
    </source>
</reference>
<dbReference type="Pfam" id="PF00662">
    <property type="entry name" value="Proton_antipo_N"/>
    <property type="match status" value="1"/>
</dbReference>
<dbReference type="AlphaFoldDB" id="A0A3P1SU11"/>
<feature type="transmembrane region" description="Helical" evidence="8">
    <location>
        <begin position="346"/>
        <end position="363"/>
    </location>
</feature>
<dbReference type="RefSeq" id="WP_124925290.1">
    <property type="nucleotide sequence ID" value="NZ_RQXV01000002.1"/>
</dbReference>
<dbReference type="PRINTS" id="PR01434">
    <property type="entry name" value="NADHDHGNASE5"/>
</dbReference>
<evidence type="ECO:0000256" key="5">
    <source>
        <dbReference type="ARBA" id="ARBA00022989"/>
    </source>
</evidence>
<dbReference type="PANTHER" id="PTHR42703">
    <property type="entry name" value="NADH DEHYDROGENASE"/>
    <property type="match status" value="1"/>
</dbReference>
<evidence type="ECO:0000256" key="4">
    <source>
        <dbReference type="ARBA" id="ARBA00022692"/>
    </source>
</evidence>
<keyword evidence="12" id="KW-1185">Reference proteome</keyword>
<feature type="transmembrane region" description="Helical" evidence="8">
    <location>
        <begin position="12"/>
        <end position="30"/>
    </location>
</feature>
<comment type="similarity">
    <text evidence="2">Belongs to the CPA3 antiporters (TC 2.A.63) subunit D family.</text>
</comment>
<protein>
    <submittedName>
        <fullName evidence="11">Monovalent cation/H+ antiporter subunit D family protein</fullName>
    </submittedName>
</protein>
<feature type="domain" description="NADH-Ubiquinone oxidoreductase (complex I) chain 5 N-terminal" evidence="10">
    <location>
        <begin position="77"/>
        <end position="120"/>
    </location>
</feature>
<feature type="transmembrane region" description="Helical" evidence="8">
    <location>
        <begin position="417"/>
        <end position="443"/>
    </location>
</feature>
<keyword evidence="6 8" id="KW-0472">Membrane</keyword>
<evidence type="ECO:0000256" key="8">
    <source>
        <dbReference type="SAM" id="Phobius"/>
    </source>
</evidence>
<evidence type="ECO:0000256" key="7">
    <source>
        <dbReference type="RuleBase" id="RU000320"/>
    </source>
</evidence>
<evidence type="ECO:0000313" key="12">
    <source>
        <dbReference type="Proteomes" id="UP000267535"/>
    </source>
</evidence>
<evidence type="ECO:0000256" key="6">
    <source>
        <dbReference type="ARBA" id="ARBA00023136"/>
    </source>
</evidence>
<evidence type="ECO:0000313" key="11">
    <source>
        <dbReference type="EMBL" id="RRD00707.1"/>
    </source>
</evidence>
<keyword evidence="3" id="KW-1003">Cell membrane</keyword>
<name>A0A3P1SU11_9GAMM</name>
<dbReference type="EMBL" id="RQXV01000002">
    <property type="protein sequence ID" value="RRD00707.1"/>
    <property type="molecule type" value="Genomic_DNA"/>
</dbReference>
<evidence type="ECO:0000259" key="10">
    <source>
        <dbReference type="Pfam" id="PF00662"/>
    </source>
</evidence>
<feature type="transmembrane region" description="Helical" evidence="8">
    <location>
        <begin position="319"/>
        <end position="339"/>
    </location>
</feature>
<accession>A0A3P1SU11</accession>
<dbReference type="Pfam" id="PF00361">
    <property type="entry name" value="Proton_antipo_M"/>
    <property type="match status" value="1"/>
</dbReference>
<dbReference type="Proteomes" id="UP000267535">
    <property type="component" value="Unassembled WGS sequence"/>
</dbReference>
<evidence type="ECO:0000256" key="2">
    <source>
        <dbReference type="ARBA" id="ARBA00005346"/>
    </source>
</evidence>
<dbReference type="GO" id="GO:0005886">
    <property type="term" value="C:plasma membrane"/>
    <property type="evidence" value="ECO:0007669"/>
    <property type="project" value="UniProtKB-SubCell"/>
</dbReference>
<dbReference type="PANTHER" id="PTHR42703:SF1">
    <property type="entry name" value="NA(+)_H(+) ANTIPORTER SUBUNIT D1"/>
    <property type="match status" value="1"/>
</dbReference>
<comment type="caution">
    <text evidence="11">The sequence shown here is derived from an EMBL/GenBank/DDBJ whole genome shotgun (WGS) entry which is preliminary data.</text>
</comment>
<feature type="transmembrane region" description="Helical" evidence="8">
    <location>
        <begin position="42"/>
        <end position="65"/>
    </location>
</feature>
<feature type="transmembrane region" description="Helical" evidence="8">
    <location>
        <begin position="171"/>
        <end position="192"/>
    </location>
</feature>